<organism evidence="2 3">
    <name type="scientific">Limnobaculum xujianqingii</name>
    <dbReference type="NCBI Taxonomy" id="2738837"/>
    <lineage>
        <taxon>Bacteria</taxon>
        <taxon>Pseudomonadati</taxon>
        <taxon>Pseudomonadota</taxon>
        <taxon>Gammaproteobacteria</taxon>
        <taxon>Enterobacterales</taxon>
        <taxon>Budviciaceae</taxon>
        <taxon>Limnobaculum</taxon>
    </lineage>
</organism>
<dbReference type="Proteomes" id="UP000807542">
    <property type="component" value="Unassembled WGS sequence"/>
</dbReference>
<proteinExistence type="predicted"/>
<dbReference type="RefSeq" id="WP_228397213.1">
    <property type="nucleotide sequence ID" value="NZ_JADRCP010000001.1"/>
</dbReference>
<evidence type="ECO:0000313" key="1">
    <source>
        <dbReference type="EMBL" id="MBK5071995.1"/>
    </source>
</evidence>
<sequence>MKHLAVFHPGGPARALFKQAKPVCRWLTPSRPQRQSLPTIGFVRNKAELPDVVINLE</sequence>
<comment type="caution">
    <text evidence="2">The sequence shown here is derived from an EMBL/GenBank/DDBJ whole genome shotgun (WGS) entry which is preliminary data.</text>
</comment>
<reference evidence="2 4" key="1">
    <citation type="submission" date="2020-11" db="EMBL/GenBank/DDBJ databases">
        <title>Insectihabitans protaetiae gen. nov. sp. nov. and Insectihabitans allomyrinae sp. nov., isolated from larvae of Protaetia brevitarsis seulensis and Allomyrina dichotoma, respectively.</title>
        <authorList>
            <person name="Lee S.D."/>
            <person name="Byeon Y.-S."/>
            <person name="Kim S.-M."/>
            <person name="Yang H.L."/>
            <person name="Kim I.S."/>
        </authorList>
    </citation>
    <scope>NUCLEOTIDE SEQUENCE</scope>
    <source>
        <strain evidence="2">CWB-B4</strain>
        <strain evidence="1 4">CWB-B43</strain>
    </source>
</reference>
<protein>
    <submittedName>
        <fullName evidence="2">Uncharacterized protein</fullName>
    </submittedName>
</protein>
<evidence type="ECO:0000313" key="2">
    <source>
        <dbReference type="EMBL" id="MBK5175304.1"/>
    </source>
</evidence>
<keyword evidence="4" id="KW-1185">Reference proteome</keyword>
<dbReference type="AlphaFoldDB" id="A0A9D7AFV7"/>
<dbReference type="EMBL" id="JADRCP010000001">
    <property type="protein sequence ID" value="MBK5175304.1"/>
    <property type="molecule type" value="Genomic_DNA"/>
</dbReference>
<dbReference type="EMBL" id="JADRCQ010000001">
    <property type="protein sequence ID" value="MBK5071995.1"/>
    <property type="molecule type" value="Genomic_DNA"/>
</dbReference>
<accession>A0A9D7AFV7</accession>
<dbReference type="Proteomes" id="UP001296969">
    <property type="component" value="Unassembled WGS sequence"/>
</dbReference>
<gene>
    <name evidence="2" type="ORF">I2492_03045</name>
    <name evidence="1" type="ORF">I2493_03045</name>
</gene>
<evidence type="ECO:0000313" key="4">
    <source>
        <dbReference type="Proteomes" id="UP001296969"/>
    </source>
</evidence>
<name>A0A9D7AFV7_9GAMM</name>
<evidence type="ECO:0000313" key="3">
    <source>
        <dbReference type="Proteomes" id="UP000807542"/>
    </source>
</evidence>